<dbReference type="PRINTS" id="PR00039">
    <property type="entry name" value="HTHLYSR"/>
</dbReference>
<keyword evidence="2" id="KW-0805">Transcription regulation</keyword>
<keyword evidence="7" id="KW-1185">Reference proteome</keyword>
<evidence type="ECO:0000313" key="6">
    <source>
        <dbReference type="EMBL" id="PTQ13122.1"/>
    </source>
</evidence>
<gene>
    <name evidence="6" type="ORF">CLG96_03050</name>
</gene>
<dbReference type="EMBL" id="NWBU01000004">
    <property type="protein sequence ID" value="PTQ13122.1"/>
    <property type="molecule type" value="Genomic_DNA"/>
</dbReference>
<dbReference type="InterPro" id="IPR036388">
    <property type="entry name" value="WH-like_DNA-bd_sf"/>
</dbReference>
<dbReference type="OrthoDB" id="9815174at2"/>
<evidence type="ECO:0000256" key="1">
    <source>
        <dbReference type="ARBA" id="ARBA00009437"/>
    </source>
</evidence>
<sequence>MELRHLRYFLCVAEELHFGRAALRLGISQPPLSQQIRALEDDLGVRLFRRTSRRVELTDVGQLFVEEARRTIHQAEQAVAVARRAQGGEIGRLAIGFSTSAPLTPLVTKALFAFRRSHPNVHLDLAEMSRDAQIAAVADRRLDIGFVRSIDSPPTPKGLVATMLLEEDMLVAMRGDHPLAGIGRAIRIGDLEGEPFVLYERDLGAGFNEQVMLLCRRAGFEPKVVQTVQGLASLLGLVAAGFGLTILTRSLMALHPENVVYRPLDDPAAVSRLWFIHRNQPCPPCTRFIDIVSAGPGHDAAHDQDRTVGADV</sequence>
<comment type="similarity">
    <text evidence="1">Belongs to the LysR transcriptional regulatory family.</text>
</comment>
<dbReference type="Proteomes" id="UP000244162">
    <property type="component" value="Unassembled WGS sequence"/>
</dbReference>
<dbReference type="GO" id="GO:0032993">
    <property type="term" value="C:protein-DNA complex"/>
    <property type="evidence" value="ECO:0007669"/>
    <property type="project" value="TreeGrafter"/>
</dbReference>
<name>A0A2T5G1V9_9SPHN</name>
<evidence type="ECO:0000256" key="4">
    <source>
        <dbReference type="ARBA" id="ARBA00023163"/>
    </source>
</evidence>
<dbReference type="Pfam" id="PF03466">
    <property type="entry name" value="LysR_substrate"/>
    <property type="match status" value="1"/>
</dbReference>
<proteinExistence type="inferred from homology"/>
<dbReference type="FunFam" id="1.10.10.10:FF:000001">
    <property type="entry name" value="LysR family transcriptional regulator"/>
    <property type="match status" value="1"/>
</dbReference>
<dbReference type="SUPFAM" id="SSF53850">
    <property type="entry name" value="Periplasmic binding protein-like II"/>
    <property type="match status" value="1"/>
</dbReference>
<evidence type="ECO:0000259" key="5">
    <source>
        <dbReference type="PROSITE" id="PS50931"/>
    </source>
</evidence>
<dbReference type="PANTHER" id="PTHR30346:SF17">
    <property type="entry name" value="LYSR FAMILY TRANSCRIPTIONAL REGULATOR"/>
    <property type="match status" value="1"/>
</dbReference>
<dbReference type="Gene3D" id="3.40.190.10">
    <property type="entry name" value="Periplasmic binding protein-like II"/>
    <property type="match status" value="2"/>
</dbReference>
<keyword evidence="3" id="KW-0238">DNA-binding</keyword>
<feature type="domain" description="HTH lysR-type" evidence="5">
    <location>
        <begin position="1"/>
        <end position="58"/>
    </location>
</feature>
<dbReference type="AlphaFoldDB" id="A0A2T5G1V9"/>
<comment type="caution">
    <text evidence="6">The sequence shown here is derived from an EMBL/GenBank/DDBJ whole genome shotgun (WGS) entry which is preliminary data.</text>
</comment>
<dbReference type="PANTHER" id="PTHR30346">
    <property type="entry name" value="TRANSCRIPTIONAL DUAL REGULATOR HCAR-RELATED"/>
    <property type="match status" value="1"/>
</dbReference>
<dbReference type="RefSeq" id="WP_107966356.1">
    <property type="nucleotide sequence ID" value="NZ_NWBU01000004.1"/>
</dbReference>
<reference evidence="6 7" key="1">
    <citation type="submission" date="2017-09" db="EMBL/GenBank/DDBJ databases">
        <title>Sphingomonas panjinensis sp.nov., isolated from oil-contaminated soil.</title>
        <authorList>
            <person name="Wang L."/>
            <person name="Chen L."/>
        </authorList>
    </citation>
    <scope>NUCLEOTIDE SEQUENCE [LARGE SCALE GENOMIC DNA]</scope>
    <source>
        <strain evidence="6 7">FW-11</strain>
    </source>
</reference>
<accession>A0A2T5G1V9</accession>
<dbReference type="SUPFAM" id="SSF46785">
    <property type="entry name" value="Winged helix' DNA-binding domain"/>
    <property type="match status" value="1"/>
</dbReference>
<dbReference type="InterPro" id="IPR000847">
    <property type="entry name" value="LysR_HTH_N"/>
</dbReference>
<dbReference type="GO" id="GO:0003677">
    <property type="term" value="F:DNA binding"/>
    <property type="evidence" value="ECO:0007669"/>
    <property type="project" value="UniProtKB-KW"/>
</dbReference>
<dbReference type="Pfam" id="PF00126">
    <property type="entry name" value="HTH_1"/>
    <property type="match status" value="1"/>
</dbReference>
<dbReference type="Gene3D" id="1.10.10.10">
    <property type="entry name" value="Winged helix-like DNA-binding domain superfamily/Winged helix DNA-binding domain"/>
    <property type="match status" value="1"/>
</dbReference>
<dbReference type="InterPro" id="IPR036390">
    <property type="entry name" value="WH_DNA-bd_sf"/>
</dbReference>
<dbReference type="CDD" id="cd08414">
    <property type="entry name" value="PBP2_LTTR_aromatics_like"/>
    <property type="match status" value="1"/>
</dbReference>
<dbReference type="PROSITE" id="PS50931">
    <property type="entry name" value="HTH_LYSR"/>
    <property type="match status" value="1"/>
</dbReference>
<organism evidence="6 7">
    <name type="scientific">Sphingomonas oleivorans</name>
    <dbReference type="NCBI Taxonomy" id="1735121"/>
    <lineage>
        <taxon>Bacteria</taxon>
        <taxon>Pseudomonadati</taxon>
        <taxon>Pseudomonadota</taxon>
        <taxon>Alphaproteobacteria</taxon>
        <taxon>Sphingomonadales</taxon>
        <taxon>Sphingomonadaceae</taxon>
        <taxon>Sphingomonas</taxon>
    </lineage>
</organism>
<evidence type="ECO:0000256" key="3">
    <source>
        <dbReference type="ARBA" id="ARBA00023125"/>
    </source>
</evidence>
<dbReference type="InterPro" id="IPR005119">
    <property type="entry name" value="LysR_subst-bd"/>
</dbReference>
<evidence type="ECO:0000256" key="2">
    <source>
        <dbReference type="ARBA" id="ARBA00023015"/>
    </source>
</evidence>
<protein>
    <submittedName>
        <fullName evidence="6">LysR family transcriptional regulator</fullName>
    </submittedName>
</protein>
<keyword evidence="4" id="KW-0804">Transcription</keyword>
<evidence type="ECO:0000313" key="7">
    <source>
        <dbReference type="Proteomes" id="UP000244162"/>
    </source>
</evidence>
<dbReference type="GO" id="GO:0003700">
    <property type="term" value="F:DNA-binding transcription factor activity"/>
    <property type="evidence" value="ECO:0007669"/>
    <property type="project" value="InterPro"/>
</dbReference>